<protein>
    <recommendedName>
        <fullName evidence="3">VWFA domain-containing protein</fullName>
    </recommendedName>
</protein>
<dbReference type="SMART" id="SM00327">
    <property type="entry name" value="VWA"/>
    <property type="match status" value="1"/>
</dbReference>
<feature type="domain" description="VWFA" evidence="3">
    <location>
        <begin position="106"/>
        <end position="285"/>
    </location>
</feature>
<organism evidence="4 5">
    <name type="scientific">Chondromyces apiculatus DSM 436</name>
    <dbReference type="NCBI Taxonomy" id="1192034"/>
    <lineage>
        <taxon>Bacteria</taxon>
        <taxon>Pseudomonadati</taxon>
        <taxon>Myxococcota</taxon>
        <taxon>Polyangia</taxon>
        <taxon>Polyangiales</taxon>
        <taxon>Polyangiaceae</taxon>
        <taxon>Chondromyces</taxon>
    </lineage>
</organism>
<dbReference type="PANTHER" id="PTHR10579">
    <property type="entry name" value="CALCIUM-ACTIVATED CHLORIDE CHANNEL REGULATOR"/>
    <property type="match status" value="1"/>
</dbReference>
<accession>A0A017TFZ0</accession>
<dbReference type="eggNOG" id="COG2304">
    <property type="taxonomic scope" value="Bacteria"/>
</dbReference>
<dbReference type="Proteomes" id="UP000019678">
    <property type="component" value="Unassembled WGS sequence"/>
</dbReference>
<dbReference type="STRING" id="1192034.CAP_8241"/>
<comment type="caution">
    <text evidence="4">The sequence shown here is derived from an EMBL/GenBank/DDBJ whole genome shotgun (WGS) entry which is preliminary data.</text>
</comment>
<gene>
    <name evidence="4" type="ORF">CAP_8241</name>
</gene>
<feature type="chain" id="PRO_5001500558" description="VWFA domain-containing protein" evidence="2">
    <location>
        <begin position="24"/>
        <end position="515"/>
    </location>
</feature>
<evidence type="ECO:0000256" key="2">
    <source>
        <dbReference type="SAM" id="SignalP"/>
    </source>
</evidence>
<proteinExistence type="predicted"/>
<name>A0A017TFZ0_9BACT</name>
<dbReference type="InterPro" id="IPR002035">
    <property type="entry name" value="VWF_A"/>
</dbReference>
<keyword evidence="5" id="KW-1185">Reference proteome</keyword>
<dbReference type="RefSeq" id="WP_044237308.1">
    <property type="nucleotide sequence ID" value="NZ_ASRX01000008.1"/>
</dbReference>
<feature type="region of interest" description="Disordered" evidence="1">
    <location>
        <begin position="423"/>
        <end position="443"/>
    </location>
</feature>
<feature type="compositionally biased region" description="Low complexity" evidence="1">
    <location>
        <begin position="481"/>
        <end position="493"/>
    </location>
</feature>
<dbReference type="EMBL" id="ASRX01000008">
    <property type="protein sequence ID" value="EYF07740.1"/>
    <property type="molecule type" value="Genomic_DNA"/>
</dbReference>
<evidence type="ECO:0000256" key="1">
    <source>
        <dbReference type="SAM" id="MobiDB-lite"/>
    </source>
</evidence>
<sequence length="515" mass="54471">MTPKKIAALSALGMLLTSFSVYSLTPPGGRAGAETVAEPDPTVVPSVVGGGGEVTTELGRFVAGGTLMVEGRLGHQKLLRSDGETFLMLEVKNDGSSRAETQAPANLSLVIDRSGSMKGGRLQNALQAATRAVDQLQDGDVVSVVAFDTRTNVIVPPTTIGPGTRGRVISDIRGITLGGDTCISCGIEEGLALLERTEERVSRMLLLSDGDANNGVRDVPGFRSIAQRAHARGVSITTIGVDVEYNEKILAAIAQDSNGRHYFAENDSGLSRIFEEEAEALKSTVASGVEVAVDLAPGVELERVFDRSFRREGNRVMVPLGSFSRGEVKTALLKVRLSRPELGEAKVAEVSMTYRDLVGSKEGRCEGKLALEVTDDRAAASALDALVAGRVQRSETASTLQQANFLFKQGRFEEARKKLDTQRSALKGEASRAKTAAPMARAADVSRDFDRQIAVLESADKDFNAPRQFATPPPPAGMIGGAAPAPAAPAEPAQESRAGRSAVKRNESNAFDLGL</sequence>
<reference evidence="4 5" key="1">
    <citation type="submission" date="2013-05" db="EMBL/GenBank/DDBJ databases">
        <title>Genome assembly of Chondromyces apiculatus DSM 436.</title>
        <authorList>
            <person name="Sharma G."/>
            <person name="Khatri I."/>
            <person name="Kaur C."/>
            <person name="Mayilraj S."/>
            <person name="Subramanian S."/>
        </authorList>
    </citation>
    <scope>NUCLEOTIDE SEQUENCE [LARGE SCALE GENOMIC DNA]</scope>
    <source>
        <strain evidence="4 5">DSM 436</strain>
    </source>
</reference>
<evidence type="ECO:0000313" key="4">
    <source>
        <dbReference type="EMBL" id="EYF07740.1"/>
    </source>
</evidence>
<dbReference type="AlphaFoldDB" id="A0A017TFZ0"/>
<dbReference type="PANTHER" id="PTHR10579:SF43">
    <property type="entry name" value="ZINC FINGER (C3HC4-TYPE RING FINGER) FAMILY PROTEIN"/>
    <property type="match status" value="1"/>
</dbReference>
<evidence type="ECO:0000259" key="3">
    <source>
        <dbReference type="PROSITE" id="PS50234"/>
    </source>
</evidence>
<dbReference type="Gene3D" id="3.40.50.410">
    <property type="entry name" value="von Willebrand factor, type A domain"/>
    <property type="match status" value="1"/>
</dbReference>
<dbReference type="PROSITE" id="PS50234">
    <property type="entry name" value="VWFA"/>
    <property type="match status" value="1"/>
</dbReference>
<dbReference type="InterPro" id="IPR036465">
    <property type="entry name" value="vWFA_dom_sf"/>
</dbReference>
<feature type="region of interest" description="Disordered" evidence="1">
    <location>
        <begin position="464"/>
        <end position="515"/>
    </location>
</feature>
<dbReference type="Pfam" id="PF00092">
    <property type="entry name" value="VWA"/>
    <property type="match status" value="1"/>
</dbReference>
<feature type="signal peptide" evidence="2">
    <location>
        <begin position="1"/>
        <end position="23"/>
    </location>
</feature>
<feature type="compositionally biased region" description="Low complexity" evidence="1">
    <location>
        <begin position="433"/>
        <end position="443"/>
    </location>
</feature>
<dbReference type="OrthoDB" id="9781333at2"/>
<dbReference type="InterPro" id="IPR051266">
    <property type="entry name" value="CLCR"/>
</dbReference>
<evidence type="ECO:0000313" key="5">
    <source>
        <dbReference type="Proteomes" id="UP000019678"/>
    </source>
</evidence>
<dbReference type="SUPFAM" id="SSF53300">
    <property type="entry name" value="vWA-like"/>
    <property type="match status" value="1"/>
</dbReference>
<keyword evidence="2" id="KW-0732">Signal</keyword>